<evidence type="ECO:0000256" key="3">
    <source>
        <dbReference type="ARBA" id="ARBA00022729"/>
    </source>
</evidence>
<accession>A0ABC9WRB7</accession>
<dbReference type="InterPro" id="IPR036179">
    <property type="entry name" value="Ig-like_dom_sf"/>
</dbReference>
<dbReference type="GO" id="GO:0002250">
    <property type="term" value="P:adaptive immune response"/>
    <property type="evidence" value="ECO:0007669"/>
    <property type="project" value="UniProtKB-KW"/>
</dbReference>
<evidence type="ECO:0000313" key="14">
    <source>
        <dbReference type="Proteomes" id="UP001623348"/>
    </source>
</evidence>
<evidence type="ECO:0000256" key="2">
    <source>
        <dbReference type="ARBA" id="ARBA00022692"/>
    </source>
</evidence>
<keyword evidence="5" id="KW-1133">Transmembrane helix</keyword>
<keyword evidence="8" id="KW-1015">Disulfide bond</keyword>
<dbReference type="Proteomes" id="UP001623348">
    <property type="component" value="Unassembled WGS sequence"/>
</dbReference>
<evidence type="ECO:0000256" key="9">
    <source>
        <dbReference type="ARBA" id="ARBA00023180"/>
    </source>
</evidence>
<proteinExistence type="predicted"/>
<sequence length="298" mass="33568">MARLWLHLCICLQIPGFCTNLLLSQIPGHILAQTNNKTEIICELKKEHVGVYWYRWSQERQNFEFLVFFNLLGKATYGTNISQDKFSVQSASSRTSYSLHISHLHASDNGTYYCSISQSSQLLLGSGTRLGVGACSPLVWVPLAASILVLLLSLVPTTYRLHRITTGGDAALLEALQPPCRQGHRQNRCRSPAKLKVQSLSGIRLGGEWIESSPEEKDLAVLIDKKLNMSRQCALAAQKVNRVLGCTKSSMTSRSREEILPLYSTLMRPHLEYWVQLRGPQYKTGMELLERVQRRPRG</sequence>
<keyword evidence="9" id="KW-0325">Glycoprotein</keyword>
<keyword evidence="2" id="KW-0812">Transmembrane</keyword>
<dbReference type="SMART" id="SM00406">
    <property type="entry name" value="IGv"/>
    <property type="match status" value="1"/>
</dbReference>
<evidence type="ECO:0000256" key="7">
    <source>
        <dbReference type="ARBA" id="ARBA00023136"/>
    </source>
</evidence>
<evidence type="ECO:0000256" key="6">
    <source>
        <dbReference type="ARBA" id="ARBA00023130"/>
    </source>
</evidence>
<keyword evidence="14" id="KW-1185">Reference proteome</keyword>
<dbReference type="GO" id="GO:0016020">
    <property type="term" value="C:membrane"/>
    <property type="evidence" value="ECO:0007669"/>
    <property type="project" value="UniProtKB-SubCell"/>
</dbReference>
<feature type="chain" id="PRO_5044821654" evidence="11">
    <location>
        <begin position="33"/>
        <end position="298"/>
    </location>
</feature>
<feature type="domain" description="Ig-like" evidence="12">
    <location>
        <begin position="15"/>
        <end position="125"/>
    </location>
</feature>
<evidence type="ECO:0000256" key="10">
    <source>
        <dbReference type="ARBA" id="ARBA00023319"/>
    </source>
</evidence>
<evidence type="ECO:0000256" key="1">
    <source>
        <dbReference type="ARBA" id="ARBA00004479"/>
    </source>
</evidence>
<dbReference type="EMBL" id="BAAFJT010000004">
    <property type="protein sequence ID" value="GAB0187990.1"/>
    <property type="molecule type" value="Genomic_DNA"/>
</dbReference>
<keyword evidence="4" id="KW-0391">Immunity</keyword>
<dbReference type="PROSITE" id="PS50835">
    <property type="entry name" value="IG_LIKE"/>
    <property type="match status" value="1"/>
</dbReference>
<dbReference type="PANTHER" id="PTHR11292">
    <property type="entry name" value="T-CELL SURFACE GLYCOPROTEIN CD8 BETA CHAIN"/>
    <property type="match status" value="1"/>
</dbReference>
<protein>
    <submittedName>
        <fullName evidence="13">T-cell surface glycoprotein CD8 beta chain</fullName>
    </submittedName>
</protein>
<dbReference type="SUPFAM" id="SSF48726">
    <property type="entry name" value="Immunoglobulin"/>
    <property type="match status" value="1"/>
</dbReference>
<dbReference type="PANTHER" id="PTHR11292:SF7">
    <property type="entry name" value="T-CELL SURFACE GLYCOPROTEIN CD8 BETA CHAIN-RELATED"/>
    <property type="match status" value="1"/>
</dbReference>
<keyword evidence="10" id="KW-0393">Immunoglobulin domain</keyword>
<evidence type="ECO:0000259" key="12">
    <source>
        <dbReference type="PROSITE" id="PS50835"/>
    </source>
</evidence>
<dbReference type="Gene3D" id="2.60.40.10">
    <property type="entry name" value="Immunoglobulins"/>
    <property type="match status" value="1"/>
</dbReference>
<dbReference type="InterPro" id="IPR042414">
    <property type="entry name" value="CD8B"/>
</dbReference>
<dbReference type="InterPro" id="IPR013106">
    <property type="entry name" value="Ig_V-set"/>
</dbReference>
<organism evidence="13 14">
    <name type="scientific">Grus japonensis</name>
    <name type="common">Japanese crane</name>
    <name type="synonym">Red-crowned crane</name>
    <dbReference type="NCBI Taxonomy" id="30415"/>
    <lineage>
        <taxon>Eukaryota</taxon>
        <taxon>Metazoa</taxon>
        <taxon>Chordata</taxon>
        <taxon>Craniata</taxon>
        <taxon>Vertebrata</taxon>
        <taxon>Euteleostomi</taxon>
        <taxon>Archelosauria</taxon>
        <taxon>Archosauria</taxon>
        <taxon>Dinosauria</taxon>
        <taxon>Saurischia</taxon>
        <taxon>Theropoda</taxon>
        <taxon>Coelurosauria</taxon>
        <taxon>Aves</taxon>
        <taxon>Neognathae</taxon>
        <taxon>Neoaves</taxon>
        <taxon>Gruiformes</taxon>
        <taxon>Gruidae</taxon>
        <taxon>Grus</taxon>
    </lineage>
</organism>
<reference evidence="13 14" key="1">
    <citation type="submission" date="2024-06" db="EMBL/GenBank/DDBJ databases">
        <title>The draft genome of Grus japonensis, version 3.</title>
        <authorList>
            <person name="Nabeshima K."/>
            <person name="Suzuki S."/>
            <person name="Onuma M."/>
        </authorList>
    </citation>
    <scope>NUCLEOTIDE SEQUENCE [LARGE SCALE GENOMIC DNA]</scope>
    <source>
        <strain evidence="13 14">451A</strain>
    </source>
</reference>
<evidence type="ECO:0000256" key="8">
    <source>
        <dbReference type="ARBA" id="ARBA00023157"/>
    </source>
</evidence>
<dbReference type="AlphaFoldDB" id="A0ABC9WRB7"/>
<gene>
    <name evidence="13" type="ORF">GRJ2_001264300</name>
</gene>
<dbReference type="Pfam" id="PF07686">
    <property type="entry name" value="V-set"/>
    <property type="match status" value="1"/>
</dbReference>
<name>A0ABC9WRB7_GRUJA</name>
<comment type="caution">
    <text evidence="13">The sequence shown here is derived from an EMBL/GenBank/DDBJ whole genome shotgun (WGS) entry which is preliminary data.</text>
</comment>
<keyword evidence="3 11" id="KW-0732">Signal</keyword>
<keyword evidence="6" id="KW-1064">Adaptive immunity</keyword>
<feature type="signal peptide" evidence="11">
    <location>
        <begin position="1"/>
        <end position="32"/>
    </location>
</feature>
<dbReference type="SMART" id="SM00409">
    <property type="entry name" value="IG"/>
    <property type="match status" value="1"/>
</dbReference>
<evidence type="ECO:0000313" key="13">
    <source>
        <dbReference type="EMBL" id="GAB0187990.1"/>
    </source>
</evidence>
<dbReference type="InterPro" id="IPR003599">
    <property type="entry name" value="Ig_sub"/>
</dbReference>
<dbReference type="InterPro" id="IPR007110">
    <property type="entry name" value="Ig-like_dom"/>
</dbReference>
<evidence type="ECO:0000256" key="4">
    <source>
        <dbReference type="ARBA" id="ARBA00022859"/>
    </source>
</evidence>
<comment type="subcellular location">
    <subcellularLocation>
        <location evidence="1">Membrane</location>
        <topology evidence="1">Single-pass type I membrane protein</topology>
    </subcellularLocation>
</comment>
<evidence type="ECO:0000256" key="5">
    <source>
        <dbReference type="ARBA" id="ARBA00022989"/>
    </source>
</evidence>
<keyword evidence="7" id="KW-0472">Membrane</keyword>
<evidence type="ECO:0000256" key="11">
    <source>
        <dbReference type="SAM" id="SignalP"/>
    </source>
</evidence>
<dbReference type="InterPro" id="IPR013783">
    <property type="entry name" value="Ig-like_fold"/>
</dbReference>